<dbReference type="PANTHER" id="PTHR46913:SF1">
    <property type="entry name" value="RING-H2 FINGER PROTEIN ATL16"/>
    <property type="match status" value="1"/>
</dbReference>
<evidence type="ECO:0000256" key="12">
    <source>
        <dbReference type="ARBA" id="ARBA00023136"/>
    </source>
</evidence>
<evidence type="ECO:0000256" key="13">
    <source>
        <dbReference type="ARBA" id="ARBA00024209"/>
    </source>
</evidence>
<keyword evidence="6 16" id="KW-0812">Transmembrane</keyword>
<dbReference type="FunFam" id="3.30.40.10:FF:000187">
    <property type="entry name" value="E3 ubiquitin-protein ligase ATL6"/>
    <property type="match status" value="1"/>
</dbReference>
<dbReference type="InterPro" id="IPR001841">
    <property type="entry name" value="Znf_RING"/>
</dbReference>
<dbReference type="InterPro" id="IPR013083">
    <property type="entry name" value="Znf_RING/FYVE/PHD"/>
</dbReference>
<proteinExistence type="inferred from homology"/>
<dbReference type="Proteomes" id="UP000075243">
    <property type="component" value="Chromosome 11"/>
</dbReference>
<dbReference type="OrthoDB" id="8062037at2759"/>
<keyword evidence="9" id="KW-0833">Ubl conjugation pathway</keyword>
<evidence type="ECO:0000256" key="9">
    <source>
        <dbReference type="ARBA" id="ARBA00022786"/>
    </source>
</evidence>
<dbReference type="PANTHER" id="PTHR46913">
    <property type="entry name" value="RING-H2 FINGER PROTEIN ATL16"/>
    <property type="match status" value="1"/>
</dbReference>
<accession>A0A151STN1</accession>
<feature type="domain" description="RING-type" evidence="17">
    <location>
        <begin position="103"/>
        <end position="145"/>
    </location>
</feature>
<feature type="region of interest" description="Disordered" evidence="15">
    <location>
        <begin position="200"/>
        <end position="226"/>
    </location>
</feature>
<evidence type="ECO:0000256" key="1">
    <source>
        <dbReference type="ARBA" id="ARBA00000900"/>
    </source>
</evidence>
<keyword evidence="11 16" id="KW-1133">Transmembrane helix</keyword>
<dbReference type="PROSITE" id="PS50089">
    <property type="entry name" value="ZF_RING_2"/>
    <property type="match status" value="1"/>
</dbReference>
<dbReference type="OMA" id="RSNRPQF"/>
<comment type="pathway">
    <text evidence="3">Protein modification; protein ubiquitination.</text>
</comment>
<keyword evidence="19" id="KW-1185">Reference proteome</keyword>
<dbReference type="EC" id="2.3.2.27" evidence="4"/>
<evidence type="ECO:0000256" key="5">
    <source>
        <dbReference type="ARBA" id="ARBA00022679"/>
    </source>
</evidence>
<keyword evidence="12 16" id="KW-0472">Membrane</keyword>
<keyword evidence="8 14" id="KW-0863">Zinc-finger</keyword>
<evidence type="ECO:0000313" key="19">
    <source>
        <dbReference type="Proteomes" id="UP000075243"/>
    </source>
</evidence>
<evidence type="ECO:0000256" key="6">
    <source>
        <dbReference type="ARBA" id="ARBA00022692"/>
    </source>
</evidence>
<dbReference type="Pfam" id="PF13639">
    <property type="entry name" value="zf-RING_2"/>
    <property type="match status" value="1"/>
</dbReference>
<dbReference type="SUPFAM" id="SSF57850">
    <property type="entry name" value="RING/U-box"/>
    <property type="match status" value="1"/>
</dbReference>
<evidence type="ECO:0000256" key="10">
    <source>
        <dbReference type="ARBA" id="ARBA00022833"/>
    </source>
</evidence>
<dbReference type="InterPro" id="IPR044600">
    <property type="entry name" value="ATL1/ATL16-like"/>
</dbReference>
<evidence type="ECO:0000256" key="16">
    <source>
        <dbReference type="SAM" id="Phobius"/>
    </source>
</evidence>
<evidence type="ECO:0000256" key="7">
    <source>
        <dbReference type="ARBA" id="ARBA00022723"/>
    </source>
</evidence>
<evidence type="ECO:0000256" key="4">
    <source>
        <dbReference type="ARBA" id="ARBA00012483"/>
    </source>
</evidence>
<protein>
    <recommendedName>
        <fullName evidence="4">RING-type E3 ubiquitin transferase</fullName>
        <ecNumber evidence="4">2.3.2.27</ecNumber>
    </recommendedName>
</protein>
<reference evidence="18 19" key="1">
    <citation type="journal article" date="2012" name="Nat. Biotechnol.">
        <title>Draft genome sequence of pigeonpea (Cajanus cajan), an orphan legume crop of resource-poor farmers.</title>
        <authorList>
            <person name="Varshney R.K."/>
            <person name="Chen W."/>
            <person name="Li Y."/>
            <person name="Bharti A.K."/>
            <person name="Saxena R.K."/>
            <person name="Schlueter J.A."/>
            <person name="Donoghue M.T."/>
            <person name="Azam S."/>
            <person name="Fan G."/>
            <person name="Whaley A.M."/>
            <person name="Farmer A.D."/>
            <person name="Sheridan J."/>
            <person name="Iwata A."/>
            <person name="Tuteja R."/>
            <person name="Penmetsa R.V."/>
            <person name="Wu W."/>
            <person name="Upadhyaya H.D."/>
            <person name="Yang S.P."/>
            <person name="Shah T."/>
            <person name="Saxena K.B."/>
            <person name="Michael T."/>
            <person name="McCombie W.R."/>
            <person name="Yang B."/>
            <person name="Zhang G."/>
            <person name="Yang H."/>
            <person name="Wang J."/>
            <person name="Spillane C."/>
            <person name="Cook D.R."/>
            <person name="May G.D."/>
            <person name="Xu X."/>
            <person name="Jackson S.A."/>
        </authorList>
    </citation>
    <scope>NUCLEOTIDE SEQUENCE [LARGE SCALE GENOMIC DNA]</scope>
    <source>
        <strain evidence="19">cv. Asha</strain>
    </source>
</reference>
<feature type="region of interest" description="Disordered" evidence="15">
    <location>
        <begin position="161"/>
        <end position="187"/>
    </location>
</feature>
<name>A0A151STN1_CAJCA</name>
<evidence type="ECO:0000256" key="2">
    <source>
        <dbReference type="ARBA" id="ARBA00004167"/>
    </source>
</evidence>
<evidence type="ECO:0000259" key="17">
    <source>
        <dbReference type="PROSITE" id="PS50089"/>
    </source>
</evidence>
<dbReference type="Gramene" id="C.cajan_04308.t">
    <property type="protein sequence ID" value="C.cajan_04308.t.cds1"/>
    <property type="gene ID" value="C.cajan_04308"/>
</dbReference>
<keyword evidence="5" id="KW-0808">Transferase</keyword>
<comment type="subcellular location">
    <subcellularLocation>
        <location evidence="2">Membrane</location>
        <topology evidence="2">Single-pass membrane protein</topology>
    </subcellularLocation>
</comment>
<comment type="similarity">
    <text evidence="13">Belongs to the RING-type zinc finger family. ATL subfamily.</text>
</comment>
<keyword evidence="7" id="KW-0479">Metal-binding</keyword>
<comment type="catalytic activity">
    <reaction evidence="1">
        <text>S-ubiquitinyl-[E2 ubiquitin-conjugating enzyme]-L-cysteine + [acceptor protein]-L-lysine = [E2 ubiquitin-conjugating enzyme]-L-cysteine + N(6)-ubiquitinyl-[acceptor protein]-L-lysine.</text>
        <dbReference type="EC" id="2.3.2.27"/>
    </reaction>
</comment>
<evidence type="ECO:0000256" key="8">
    <source>
        <dbReference type="ARBA" id="ARBA00022771"/>
    </source>
</evidence>
<evidence type="ECO:0000256" key="11">
    <source>
        <dbReference type="ARBA" id="ARBA00022989"/>
    </source>
</evidence>
<evidence type="ECO:0000313" key="18">
    <source>
        <dbReference type="EMBL" id="KYP58121.1"/>
    </source>
</evidence>
<dbReference type="GO" id="GO:0061630">
    <property type="term" value="F:ubiquitin protein ligase activity"/>
    <property type="evidence" value="ECO:0007669"/>
    <property type="project" value="UniProtKB-EC"/>
</dbReference>
<dbReference type="GO" id="GO:0016567">
    <property type="term" value="P:protein ubiquitination"/>
    <property type="evidence" value="ECO:0007669"/>
    <property type="project" value="InterPro"/>
</dbReference>
<sequence length="226" mass="24852">MENSEGREIQSKDYALSGKIMLIAIVLLFLVIVIMLCLHVYVRCRIVAARRRQFIRRAPRRPQFVFYVDPAARIGLTTRGLHPSVISTLPVFTFSEGSDARECSVCLSELEEGERGRVLPKCNHTFHTDCIDMWFQSHATCPLCRAPVEAQPKDPLLLSASASASASGPGPQQVLGPNSSSSSESPVSRILSFKIILSREKKESASISEFDAERGECDSASLTASH</sequence>
<evidence type="ECO:0000256" key="3">
    <source>
        <dbReference type="ARBA" id="ARBA00004906"/>
    </source>
</evidence>
<dbReference type="EMBL" id="CM003613">
    <property type="protein sequence ID" value="KYP58121.1"/>
    <property type="molecule type" value="Genomic_DNA"/>
</dbReference>
<keyword evidence="10" id="KW-0862">Zinc</keyword>
<dbReference type="SMART" id="SM00184">
    <property type="entry name" value="RING"/>
    <property type="match status" value="1"/>
</dbReference>
<organism evidence="18 19">
    <name type="scientific">Cajanus cajan</name>
    <name type="common">Pigeon pea</name>
    <name type="synonym">Cajanus indicus</name>
    <dbReference type="NCBI Taxonomy" id="3821"/>
    <lineage>
        <taxon>Eukaryota</taxon>
        <taxon>Viridiplantae</taxon>
        <taxon>Streptophyta</taxon>
        <taxon>Embryophyta</taxon>
        <taxon>Tracheophyta</taxon>
        <taxon>Spermatophyta</taxon>
        <taxon>Magnoliopsida</taxon>
        <taxon>eudicotyledons</taxon>
        <taxon>Gunneridae</taxon>
        <taxon>Pentapetalae</taxon>
        <taxon>rosids</taxon>
        <taxon>fabids</taxon>
        <taxon>Fabales</taxon>
        <taxon>Fabaceae</taxon>
        <taxon>Papilionoideae</taxon>
        <taxon>50 kb inversion clade</taxon>
        <taxon>NPAAA clade</taxon>
        <taxon>indigoferoid/millettioid clade</taxon>
        <taxon>Phaseoleae</taxon>
        <taxon>Cajanus</taxon>
    </lineage>
</organism>
<dbReference type="Gene3D" id="3.30.40.10">
    <property type="entry name" value="Zinc/RING finger domain, C3HC4 (zinc finger)"/>
    <property type="match status" value="1"/>
</dbReference>
<feature type="transmembrane region" description="Helical" evidence="16">
    <location>
        <begin position="20"/>
        <end position="42"/>
    </location>
</feature>
<dbReference type="AlphaFoldDB" id="A0A151STN1"/>
<dbReference type="CDD" id="cd16461">
    <property type="entry name" value="RING-H2_EL5-like"/>
    <property type="match status" value="1"/>
</dbReference>
<dbReference type="GO" id="GO:0016020">
    <property type="term" value="C:membrane"/>
    <property type="evidence" value="ECO:0007669"/>
    <property type="project" value="UniProtKB-SubCell"/>
</dbReference>
<evidence type="ECO:0000256" key="14">
    <source>
        <dbReference type="PROSITE-ProRule" id="PRU00175"/>
    </source>
</evidence>
<evidence type="ECO:0000256" key="15">
    <source>
        <dbReference type="SAM" id="MobiDB-lite"/>
    </source>
</evidence>
<gene>
    <name evidence="18" type="ORF">KK1_004412</name>
</gene>
<dbReference type="GO" id="GO:0008270">
    <property type="term" value="F:zinc ion binding"/>
    <property type="evidence" value="ECO:0007669"/>
    <property type="project" value="UniProtKB-KW"/>
</dbReference>